<dbReference type="Proteomes" id="UP000318711">
    <property type="component" value="Unassembled WGS sequence"/>
</dbReference>
<dbReference type="CDD" id="cd00520">
    <property type="entry name" value="RRF"/>
    <property type="match status" value="1"/>
</dbReference>
<organism evidence="4 5">
    <name type="scientific">Candidatus Berkelbacteria bacterium Licking1014_2</name>
    <dbReference type="NCBI Taxonomy" id="2017146"/>
    <lineage>
        <taxon>Bacteria</taxon>
        <taxon>Candidatus Berkelbacteria</taxon>
    </lineage>
</organism>
<evidence type="ECO:0000313" key="4">
    <source>
        <dbReference type="EMBL" id="TSC97397.1"/>
    </source>
</evidence>
<reference evidence="4 5" key="1">
    <citation type="submission" date="2017-07" db="EMBL/GenBank/DDBJ databases">
        <title>Mechanisms for carbon and nitrogen cycling indicate functional differentiation within the Candidate Phyla Radiation.</title>
        <authorList>
            <person name="Danczak R.E."/>
            <person name="Johnston M.D."/>
            <person name="Kenah C."/>
            <person name="Slattery M."/>
            <person name="Wrighton K.C."/>
            <person name="Wilkins M.J."/>
        </authorList>
    </citation>
    <scope>NUCLEOTIDE SEQUENCE [LARGE SCALE GENOMIC DNA]</scope>
    <source>
        <strain evidence="4">Licking1014_2</strain>
    </source>
</reference>
<comment type="caution">
    <text evidence="4">The sequence shown here is derived from an EMBL/GenBank/DDBJ whole genome shotgun (WGS) entry which is preliminary data.</text>
</comment>
<evidence type="ECO:0000256" key="2">
    <source>
        <dbReference type="ARBA" id="ARBA00022917"/>
    </source>
</evidence>
<name>A0A554LX09_9BACT</name>
<dbReference type="NCBIfam" id="TIGR00496">
    <property type="entry name" value="frr"/>
    <property type="match status" value="1"/>
</dbReference>
<dbReference type="InterPro" id="IPR023584">
    <property type="entry name" value="Ribosome_recyc_fac_dom"/>
</dbReference>
<dbReference type="PANTHER" id="PTHR20982">
    <property type="entry name" value="RIBOSOME RECYCLING FACTOR"/>
    <property type="match status" value="1"/>
</dbReference>
<sequence>MEPLIASQMTKVVEAFSHNLGKLNLGRASSQLVEDIMVDYYGQRLPLKQMASIAISSPEAILVTPWDKNSLGDIYNGVLNSGLNLSPVNDGQHIRVNLPPLSQERRQELVKIIHRQLEEARIALRNIREEAWRDSQHQKQKKEISEDAFYRQEKELNKSIEDFNCQLQAIADGKEKQILS</sequence>
<evidence type="ECO:0000256" key="1">
    <source>
        <dbReference type="ARBA" id="ARBA00005912"/>
    </source>
</evidence>
<evidence type="ECO:0000259" key="3">
    <source>
        <dbReference type="Pfam" id="PF01765"/>
    </source>
</evidence>
<feature type="domain" description="Ribosome recycling factor" evidence="3">
    <location>
        <begin position="17"/>
        <end position="179"/>
    </location>
</feature>
<comment type="similarity">
    <text evidence="1">Belongs to the RRF family.</text>
</comment>
<evidence type="ECO:0000313" key="5">
    <source>
        <dbReference type="Proteomes" id="UP000318711"/>
    </source>
</evidence>
<dbReference type="InterPro" id="IPR002661">
    <property type="entry name" value="Ribosome_recyc_fac"/>
</dbReference>
<dbReference type="GO" id="GO:0043023">
    <property type="term" value="F:ribosomal large subunit binding"/>
    <property type="evidence" value="ECO:0007669"/>
    <property type="project" value="TreeGrafter"/>
</dbReference>
<dbReference type="GO" id="GO:0006412">
    <property type="term" value="P:translation"/>
    <property type="evidence" value="ECO:0007669"/>
    <property type="project" value="UniProtKB-KW"/>
</dbReference>
<dbReference type="SUPFAM" id="SSF55194">
    <property type="entry name" value="Ribosome recycling factor, RRF"/>
    <property type="match status" value="1"/>
</dbReference>
<dbReference type="InterPro" id="IPR036191">
    <property type="entry name" value="RRF_sf"/>
</dbReference>
<dbReference type="Gene3D" id="3.30.1360.40">
    <property type="match status" value="1"/>
</dbReference>
<gene>
    <name evidence="4" type="ORF">CEN88_45</name>
</gene>
<protein>
    <submittedName>
        <fullName evidence="4">Ribosome recycling factor</fullName>
    </submittedName>
</protein>
<dbReference type="FunFam" id="3.30.1360.40:FF:000001">
    <property type="entry name" value="Ribosome-recycling factor"/>
    <property type="match status" value="1"/>
</dbReference>
<dbReference type="PANTHER" id="PTHR20982:SF3">
    <property type="entry name" value="MITOCHONDRIAL RIBOSOME RECYCLING FACTOR PSEUDO 1"/>
    <property type="match status" value="1"/>
</dbReference>
<proteinExistence type="inferred from homology"/>
<dbReference type="EMBL" id="VMGL01000004">
    <property type="protein sequence ID" value="TSC97397.1"/>
    <property type="molecule type" value="Genomic_DNA"/>
</dbReference>
<dbReference type="Gene3D" id="1.10.132.20">
    <property type="entry name" value="Ribosome-recycling factor"/>
    <property type="match status" value="1"/>
</dbReference>
<accession>A0A554LX09</accession>
<keyword evidence="2" id="KW-0648">Protein biosynthesis</keyword>
<dbReference type="AlphaFoldDB" id="A0A554LX09"/>
<dbReference type="Pfam" id="PF01765">
    <property type="entry name" value="RRF"/>
    <property type="match status" value="1"/>
</dbReference>